<dbReference type="Gene3D" id="3.40.50.880">
    <property type="match status" value="1"/>
</dbReference>
<dbReference type="GO" id="GO:0005829">
    <property type="term" value="C:cytosol"/>
    <property type="evidence" value="ECO:0007669"/>
    <property type="project" value="TreeGrafter"/>
</dbReference>
<dbReference type="CDD" id="cd01743">
    <property type="entry name" value="GATase1_Anthranilate_Synthase"/>
    <property type="match status" value="1"/>
</dbReference>
<keyword evidence="4" id="KW-1185">Reference proteome</keyword>
<sequence length="195" mass="21809">MLLLIDNFDSFSHMLADLLRQTGEELLVLRNVVSLEEIKKLKFDGLVLSPGPGIPSQAGNLMEILAYYHDKVPVLGVCLGHQAIGEFFGAKLKKNVVPTHGKVHTVRKVSPHALTASLPNNFQVTRYHSLQLEDLPEELEVILETESGEVMGIVHRDLPILGIQYHPEAYLTQFGLELVKGWVVGRNVDSHQYRI</sequence>
<dbReference type="PRINTS" id="PR00099">
    <property type="entry name" value="CPSGATASE"/>
</dbReference>
<dbReference type="SUPFAM" id="SSF52317">
    <property type="entry name" value="Class I glutamine amidotransferase-like"/>
    <property type="match status" value="1"/>
</dbReference>
<dbReference type="AlphaFoldDB" id="A0A3E0E1C4"/>
<dbReference type="InterPro" id="IPR006221">
    <property type="entry name" value="TrpG/PapA_dom"/>
</dbReference>
<dbReference type="GO" id="GO:0000162">
    <property type="term" value="P:L-tryptophan biosynthetic process"/>
    <property type="evidence" value="ECO:0007669"/>
    <property type="project" value="TreeGrafter"/>
</dbReference>
<feature type="domain" description="Glutamine amidotransferase" evidence="2">
    <location>
        <begin position="3"/>
        <end position="181"/>
    </location>
</feature>
<comment type="caution">
    <text evidence="3">The sequence shown here is derived from an EMBL/GenBank/DDBJ whole genome shotgun (WGS) entry which is preliminary data.</text>
</comment>
<reference evidence="3 4" key="1">
    <citation type="submission" date="2018-08" db="EMBL/GenBank/DDBJ databases">
        <title>Genomic Encyclopedia of Archaeal and Bacterial Type Strains, Phase II (KMG-II): from individual species to whole genera.</title>
        <authorList>
            <person name="Goeker M."/>
        </authorList>
    </citation>
    <scope>NUCLEOTIDE SEQUENCE [LARGE SCALE GENOMIC DNA]</scope>
    <source>
        <strain evidence="3 4">DSM 15986</strain>
    </source>
</reference>
<proteinExistence type="predicted"/>
<dbReference type="Proteomes" id="UP000256405">
    <property type="component" value="Unassembled WGS sequence"/>
</dbReference>
<dbReference type="PROSITE" id="PS51273">
    <property type="entry name" value="GATASE_TYPE_1"/>
    <property type="match status" value="1"/>
</dbReference>
<dbReference type="GO" id="GO:0004049">
    <property type="term" value="F:anthranilate synthase activity"/>
    <property type="evidence" value="ECO:0007669"/>
    <property type="project" value="TreeGrafter"/>
</dbReference>
<protein>
    <submittedName>
        <fullName evidence="3">Anthranilate synthase component 2</fullName>
    </submittedName>
</protein>
<dbReference type="FunFam" id="3.40.50.880:FF:000003">
    <property type="entry name" value="Anthranilate synthase component II"/>
    <property type="match status" value="1"/>
</dbReference>
<gene>
    <name evidence="3" type="ORF">C8N25_103180</name>
</gene>
<dbReference type="OrthoDB" id="9786812at2"/>
<keyword evidence="1" id="KW-0315">Glutamine amidotransferase</keyword>
<dbReference type="InterPro" id="IPR050472">
    <property type="entry name" value="Anth_synth/Amidotransfase"/>
</dbReference>
<evidence type="ECO:0000313" key="4">
    <source>
        <dbReference type="Proteomes" id="UP000256405"/>
    </source>
</evidence>
<evidence type="ECO:0000259" key="2">
    <source>
        <dbReference type="Pfam" id="PF00117"/>
    </source>
</evidence>
<dbReference type="InterPro" id="IPR017926">
    <property type="entry name" value="GATASE"/>
</dbReference>
<organism evidence="3 4">
    <name type="scientific">Algoriphagus antarcticus</name>
    <dbReference type="NCBI Taxonomy" id="238540"/>
    <lineage>
        <taxon>Bacteria</taxon>
        <taxon>Pseudomonadati</taxon>
        <taxon>Bacteroidota</taxon>
        <taxon>Cytophagia</taxon>
        <taxon>Cytophagales</taxon>
        <taxon>Cyclobacteriaceae</taxon>
        <taxon>Algoriphagus</taxon>
    </lineage>
</organism>
<accession>A0A3E0E1C4</accession>
<dbReference type="PRINTS" id="PR00097">
    <property type="entry name" value="ANTSNTHASEII"/>
</dbReference>
<dbReference type="EMBL" id="QUNF01000003">
    <property type="protein sequence ID" value="REG92102.1"/>
    <property type="molecule type" value="Genomic_DNA"/>
</dbReference>
<dbReference type="PANTHER" id="PTHR43418:SF4">
    <property type="entry name" value="MULTIFUNCTIONAL TRYPTOPHAN BIOSYNTHESIS PROTEIN"/>
    <property type="match status" value="1"/>
</dbReference>
<dbReference type="NCBIfam" id="TIGR00566">
    <property type="entry name" value="trpG_papA"/>
    <property type="match status" value="1"/>
</dbReference>
<dbReference type="InterPro" id="IPR029062">
    <property type="entry name" value="Class_I_gatase-like"/>
</dbReference>
<dbReference type="PRINTS" id="PR00096">
    <property type="entry name" value="GATASE"/>
</dbReference>
<evidence type="ECO:0000313" key="3">
    <source>
        <dbReference type="EMBL" id="REG92102.1"/>
    </source>
</evidence>
<evidence type="ECO:0000256" key="1">
    <source>
        <dbReference type="ARBA" id="ARBA00022962"/>
    </source>
</evidence>
<name>A0A3E0E1C4_9BACT</name>
<dbReference type="Pfam" id="PF00117">
    <property type="entry name" value="GATase"/>
    <property type="match status" value="1"/>
</dbReference>
<dbReference type="PANTHER" id="PTHR43418">
    <property type="entry name" value="MULTIFUNCTIONAL TRYPTOPHAN BIOSYNTHESIS PROTEIN-RELATED"/>
    <property type="match status" value="1"/>
</dbReference>
<dbReference type="RefSeq" id="WP_086539341.1">
    <property type="nucleotide sequence ID" value="NZ_MSSW01000001.1"/>
</dbReference>